<protein>
    <recommendedName>
        <fullName evidence="4">Transmembrane protein</fullName>
    </recommendedName>
</protein>
<evidence type="ECO:0000313" key="2">
    <source>
        <dbReference type="EMBL" id="AGU51759.1"/>
    </source>
</evidence>
<proteinExistence type="predicted"/>
<evidence type="ECO:0000256" key="1">
    <source>
        <dbReference type="SAM" id="Phobius"/>
    </source>
</evidence>
<accession>T1XHE9</accession>
<dbReference type="AlphaFoldDB" id="T1XHE9"/>
<dbReference type="KEGG" id="vpd:VAPA_1c46920"/>
<keyword evidence="1" id="KW-0472">Membrane</keyword>
<dbReference type="RefSeq" id="WP_021009197.1">
    <property type="nucleotide sequence ID" value="NC_022247.1"/>
</dbReference>
<keyword evidence="1" id="KW-1133">Transmembrane helix</keyword>
<dbReference type="Proteomes" id="UP000016223">
    <property type="component" value="Chromosome 1"/>
</dbReference>
<feature type="transmembrane region" description="Helical" evidence="1">
    <location>
        <begin position="143"/>
        <end position="166"/>
    </location>
</feature>
<feature type="transmembrane region" description="Helical" evidence="1">
    <location>
        <begin position="104"/>
        <end position="123"/>
    </location>
</feature>
<feature type="transmembrane region" description="Helical" evidence="1">
    <location>
        <begin position="75"/>
        <end position="97"/>
    </location>
</feature>
<name>T1XHE9_VARPD</name>
<evidence type="ECO:0000313" key="3">
    <source>
        <dbReference type="Proteomes" id="UP000016223"/>
    </source>
</evidence>
<organism evidence="2 3">
    <name type="scientific">Variovorax paradoxus B4</name>
    <dbReference type="NCBI Taxonomy" id="1246301"/>
    <lineage>
        <taxon>Bacteria</taxon>
        <taxon>Pseudomonadati</taxon>
        <taxon>Pseudomonadota</taxon>
        <taxon>Betaproteobacteria</taxon>
        <taxon>Burkholderiales</taxon>
        <taxon>Comamonadaceae</taxon>
        <taxon>Variovorax</taxon>
    </lineage>
</organism>
<feature type="transmembrane region" description="Helical" evidence="1">
    <location>
        <begin position="6"/>
        <end position="29"/>
    </location>
</feature>
<gene>
    <name evidence="2" type="ORF">VAPA_1c46920</name>
</gene>
<feature type="transmembrane region" description="Helical" evidence="1">
    <location>
        <begin position="50"/>
        <end position="69"/>
    </location>
</feature>
<dbReference type="HOGENOM" id="CLU_1467624_0_0_4"/>
<keyword evidence="1" id="KW-0812">Transmembrane</keyword>
<sequence length="184" mass="19342">MAPDFAFHYLSSPLGVGLLLAILVLPTAFVRGVAKRSFQRLGLRLIAQGYCAVIAASFVLSVLVVLLGGGSMERAQYVFILSLIFVLPLASCVVMPISVGLARVGAATVALMAAAGVMSALALGALKAAYPSNEWGRAHRFEAFIDTTLTVGAIATVVFCAFALGARMPLWRFPPRLPEGSETT</sequence>
<evidence type="ECO:0008006" key="4">
    <source>
        <dbReference type="Google" id="ProtNLM"/>
    </source>
</evidence>
<dbReference type="EMBL" id="CP003911">
    <property type="protein sequence ID" value="AGU51759.1"/>
    <property type="molecule type" value="Genomic_DNA"/>
</dbReference>
<reference evidence="2 3" key="1">
    <citation type="submission" date="2012-10" db="EMBL/GenBank/DDBJ databases">
        <title>Genome sequence of Variovorax paradoxus B4.</title>
        <authorList>
            <person name="Schuldes J."/>
            <person name="Brandt U."/>
            <person name="Hiessl S."/>
            <person name="Wuebbeler J.H."/>
            <person name="Thuermer A."/>
            <person name="Steinbuechel A."/>
            <person name="Daniel R."/>
        </authorList>
    </citation>
    <scope>NUCLEOTIDE SEQUENCE [LARGE SCALE GENOMIC DNA]</scope>
    <source>
        <strain evidence="2 3">B4</strain>
    </source>
</reference>